<evidence type="ECO:0000313" key="9">
    <source>
        <dbReference type="EMBL" id="QEG40157.1"/>
    </source>
</evidence>
<evidence type="ECO:0000256" key="6">
    <source>
        <dbReference type="PROSITE-ProRule" id="PRU00221"/>
    </source>
</evidence>
<evidence type="ECO:0000256" key="7">
    <source>
        <dbReference type="PROSITE-ProRule" id="PRU00433"/>
    </source>
</evidence>
<dbReference type="Pfam" id="PF07635">
    <property type="entry name" value="PSCyt1"/>
    <property type="match status" value="1"/>
</dbReference>
<dbReference type="PROSITE" id="PS50294">
    <property type="entry name" value="WD_REPEATS_REGION"/>
    <property type="match status" value="3"/>
</dbReference>
<proteinExistence type="predicted"/>
<dbReference type="GO" id="GO:0046872">
    <property type="term" value="F:metal ion binding"/>
    <property type="evidence" value="ECO:0007669"/>
    <property type="project" value="UniProtKB-KW"/>
</dbReference>
<name>A0A5B9QM34_9BACT</name>
<feature type="repeat" description="WD" evidence="6">
    <location>
        <begin position="371"/>
        <end position="412"/>
    </location>
</feature>
<dbReference type="Pfam" id="PF00400">
    <property type="entry name" value="WD40"/>
    <property type="match status" value="3"/>
</dbReference>
<dbReference type="AlphaFoldDB" id="A0A5B9QM34"/>
<dbReference type="InterPro" id="IPR015943">
    <property type="entry name" value="WD40/YVTN_repeat-like_dom_sf"/>
</dbReference>
<feature type="repeat" description="WD" evidence="6">
    <location>
        <begin position="452"/>
        <end position="493"/>
    </location>
</feature>
<reference evidence="9 10" key="1">
    <citation type="submission" date="2019-08" db="EMBL/GenBank/DDBJ databases">
        <title>Deep-cultivation of Planctomycetes and their phenomic and genomic characterization uncovers novel biology.</title>
        <authorList>
            <person name="Wiegand S."/>
            <person name="Jogler M."/>
            <person name="Boedeker C."/>
            <person name="Pinto D."/>
            <person name="Vollmers J."/>
            <person name="Rivas-Marin E."/>
            <person name="Kohn T."/>
            <person name="Peeters S.H."/>
            <person name="Heuer A."/>
            <person name="Rast P."/>
            <person name="Oberbeckmann S."/>
            <person name="Bunk B."/>
            <person name="Jeske O."/>
            <person name="Meyerdierks A."/>
            <person name="Storesund J.E."/>
            <person name="Kallscheuer N."/>
            <person name="Luecker S."/>
            <person name="Lage O.M."/>
            <person name="Pohl T."/>
            <person name="Merkel B.J."/>
            <person name="Hornburger P."/>
            <person name="Mueller R.-W."/>
            <person name="Bruemmer F."/>
            <person name="Labrenz M."/>
            <person name="Spormann A.M."/>
            <person name="Op den Camp H."/>
            <person name="Overmann J."/>
            <person name="Amann R."/>
            <person name="Jetten M.S.M."/>
            <person name="Mascher T."/>
            <person name="Medema M.H."/>
            <person name="Devos D.P."/>
            <person name="Kaster A.-K."/>
            <person name="Ovreas L."/>
            <person name="Rohde M."/>
            <person name="Galperin M.Y."/>
            <person name="Jogler C."/>
        </authorList>
    </citation>
    <scope>NUCLEOTIDE SEQUENCE [LARGE SCALE GENOMIC DNA]</scope>
    <source>
        <strain evidence="9 10">UC8</strain>
    </source>
</reference>
<dbReference type="EMBL" id="CP042914">
    <property type="protein sequence ID" value="QEG40157.1"/>
    <property type="molecule type" value="Genomic_DNA"/>
</dbReference>
<dbReference type="InterPro" id="IPR036322">
    <property type="entry name" value="WD40_repeat_dom_sf"/>
</dbReference>
<dbReference type="Proteomes" id="UP000325286">
    <property type="component" value="Chromosome"/>
</dbReference>
<sequence>MVPHLSPVATLARAWAQSPVATLARAWAQPPVATLARAWKTRPAHLLAKVATFARGPAHLLAKVATVVFGVFLAAGAAADEPVSFRSDIAPLLQDRCVACHNAKQAEGGYRVDTFQDLLVAGDSEAAPVSHVEGEVSELLRRVVTDDESERMPAESEPLTEAQIQTLTAWIEAGAKFDGDDPAQPLSLVIPAPRHIDPPQTYPASVPIAAVAFSPDGQHTLASGYHEITVWDQAGKLLRRIPNIGQRVFAMAFSPDGATLAVACGEPGRSGEVRLLDFASGEVTAVLARSGDVAFSVAFRPGSDQLAVGSADSLIRIVNYKTLAEVRTLSSHADWVLSVSWSDDGSRLVSGSRDKSSKVFDAESGELLISYQGHAAAVRGALFTPDGKHVLSTGANSHLHRWNVADAKRVAAVALGGDGFRLVRGEGFVLAPSGDGRLLKIDLATNKISQEFKGHQDGVLAADLHAASGQIVSGAFDGEVRLWQLADGTAQQHWLAKP</sequence>
<evidence type="ECO:0000256" key="2">
    <source>
        <dbReference type="ARBA" id="ARBA00022617"/>
    </source>
</evidence>
<dbReference type="PANTHER" id="PTHR19848:SF8">
    <property type="entry name" value="F-BOX AND WD REPEAT DOMAIN CONTAINING 7"/>
    <property type="match status" value="1"/>
</dbReference>
<evidence type="ECO:0000256" key="4">
    <source>
        <dbReference type="ARBA" id="ARBA00022737"/>
    </source>
</evidence>
<dbReference type="PANTHER" id="PTHR19848">
    <property type="entry name" value="WD40 REPEAT PROTEIN"/>
    <property type="match status" value="1"/>
</dbReference>
<dbReference type="Gene3D" id="2.130.10.10">
    <property type="entry name" value="YVTN repeat-like/Quinoprotein amine dehydrogenase"/>
    <property type="match status" value="3"/>
</dbReference>
<dbReference type="PROSITE" id="PS51007">
    <property type="entry name" value="CYTC"/>
    <property type="match status" value="1"/>
</dbReference>
<feature type="domain" description="Cytochrome c" evidence="8">
    <location>
        <begin position="76"/>
        <end position="175"/>
    </location>
</feature>
<keyword evidence="5 7" id="KW-0408">Iron</keyword>
<dbReference type="InterPro" id="IPR011429">
    <property type="entry name" value="Cyt_c_Planctomycete-type"/>
</dbReference>
<dbReference type="GO" id="GO:0009055">
    <property type="term" value="F:electron transfer activity"/>
    <property type="evidence" value="ECO:0007669"/>
    <property type="project" value="InterPro"/>
</dbReference>
<keyword evidence="4" id="KW-0677">Repeat</keyword>
<dbReference type="SMART" id="SM00320">
    <property type="entry name" value="WD40"/>
    <property type="match status" value="6"/>
</dbReference>
<evidence type="ECO:0000259" key="8">
    <source>
        <dbReference type="PROSITE" id="PS51007"/>
    </source>
</evidence>
<evidence type="ECO:0000256" key="3">
    <source>
        <dbReference type="ARBA" id="ARBA00022723"/>
    </source>
</evidence>
<dbReference type="InterPro" id="IPR001680">
    <property type="entry name" value="WD40_rpt"/>
</dbReference>
<evidence type="ECO:0000256" key="5">
    <source>
        <dbReference type="ARBA" id="ARBA00023004"/>
    </source>
</evidence>
<dbReference type="InterPro" id="IPR036909">
    <property type="entry name" value="Cyt_c-like_dom_sf"/>
</dbReference>
<evidence type="ECO:0000313" key="10">
    <source>
        <dbReference type="Proteomes" id="UP000325286"/>
    </source>
</evidence>
<evidence type="ECO:0000256" key="1">
    <source>
        <dbReference type="ARBA" id="ARBA00022574"/>
    </source>
</evidence>
<dbReference type="InterPro" id="IPR009056">
    <property type="entry name" value="Cyt_c-like_dom"/>
</dbReference>
<dbReference type="SUPFAM" id="SSF50978">
    <property type="entry name" value="WD40 repeat-like"/>
    <property type="match status" value="1"/>
</dbReference>
<protein>
    <submittedName>
        <fullName evidence="9">Translocation protein TolB</fullName>
    </submittedName>
</protein>
<dbReference type="KEGG" id="rul:UC8_21630"/>
<keyword evidence="1 6" id="KW-0853">WD repeat</keyword>
<organism evidence="9 10">
    <name type="scientific">Roseimaritima ulvae</name>
    <dbReference type="NCBI Taxonomy" id="980254"/>
    <lineage>
        <taxon>Bacteria</taxon>
        <taxon>Pseudomonadati</taxon>
        <taxon>Planctomycetota</taxon>
        <taxon>Planctomycetia</taxon>
        <taxon>Pirellulales</taxon>
        <taxon>Pirellulaceae</taxon>
        <taxon>Roseimaritima</taxon>
    </lineage>
</organism>
<dbReference type="SUPFAM" id="SSF46626">
    <property type="entry name" value="Cytochrome c"/>
    <property type="match status" value="1"/>
</dbReference>
<dbReference type="CDD" id="cd00200">
    <property type="entry name" value="WD40"/>
    <property type="match status" value="1"/>
</dbReference>
<accession>A0A5B9QM34</accession>
<gene>
    <name evidence="9" type="ORF">UC8_21630</name>
</gene>
<keyword evidence="2 7" id="KW-0349">Heme</keyword>
<feature type="repeat" description="WD" evidence="6">
    <location>
        <begin position="329"/>
        <end position="370"/>
    </location>
</feature>
<dbReference type="Gene3D" id="1.10.760.10">
    <property type="entry name" value="Cytochrome c-like domain"/>
    <property type="match status" value="1"/>
</dbReference>
<keyword evidence="3 7" id="KW-0479">Metal-binding</keyword>
<dbReference type="OrthoDB" id="226265at2"/>
<dbReference type="PROSITE" id="PS50082">
    <property type="entry name" value="WD_REPEATS_2"/>
    <property type="match status" value="3"/>
</dbReference>
<dbReference type="GO" id="GO:0020037">
    <property type="term" value="F:heme binding"/>
    <property type="evidence" value="ECO:0007669"/>
    <property type="project" value="InterPro"/>
</dbReference>
<keyword evidence="10" id="KW-1185">Reference proteome</keyword>